<organism evidence="8 9">
    <name type="scientific">Tetracentron sinense</name>
    <name type="common">Spur-leaf</name>
    <dbReference type="NCBI Taxonomy" id="13715"/>
    <lineage>
        <taxon>Eukaryota</taxon>
        <taxon>Viridiplantae</taxon>
        <taxon>Streptophyta</taxon>
        <taxon>Embryophyta</taxon>
        <taxon>Tracheophyta</taxon>
        <taxon>Spermatophyta</taxon>
        <taxon>Magnoliopsida</taxon>
        <taxon>Trochodendrales</taxon>
        <taxon>Trochodendraceae</taxon>
        <taxon>Tetracentron</taxon>
    </lineage>
</organism>
<name>A0A834ZFZ5_TETSI</name>
<evidence type="ECO:0000256" key="5">
    <source>
        <dbReference type="ARBA" id="ARBA00023242"/>
    </source>
</evidence>
<proteinExistence type="predicted"/>
<feature type="transmembrane region" description="Helical" evidence="6">
    <location>
        <begin position="128"/>
        <end position="147"/>
    </location>
</feature>
<dbReference type="Pfam" id="PF04844">
    <property type="entry name" value="Ovate"/>
    <property type="match status" value="1"/>
</dbReference>
<evidence type="ECO:0000256" key="4">
    <source>
        <dbReference type="ARBA" id="ARBA00023163"/>
    </source>
</evidence>
<dbReference type="GO" id="GO:0005634">
    <property type="term" value="C:nucleus"/>
    <property type="evidence" value="ECO:0007669"/>
    <property type="project" value="UniProtKB-SubCell"/>
</dbReference>
<keyword evidence="9" id="KW-1185">Reference proteome</keyword>
<keyword evidence="4" id="KW-0804">Transcription</keyword>
<dbReference type="AlphaFoldDB" id="A0A834ZFZ5"/>
<evidence type="ECO:0000313" key="9">
    <source>
        <dbReference type="Proteomes" id="UP000655225"/>
    </source>
</evidence>
<protein>
    <recommendedName>
        <fullName evidence="7">OVATE domain-containing protein</fullName>
    </recommendedName>
</protein>
<dbReference type="PANTHER" id="PTHR37726:SF1">
    <property type="entry name" value="TRANSMEMBRANE PROTEIN"/>
    <property type="match status" value="1"/>
</dbReference>
<evidence type="ECO:0000256" key="3">
    <source>
        <dbReference type="ARBA" id="ARBA00023015"/>
    </source>
</evidence>
<sequence length="289" mass="32463">MDAAEELNKKIKKRNLRNSNTSLSFSASLPDDVRGVFADSICAVKYSKDPFLGLRESIIEMINDVGVRDWDEMEELVYCYVVLNSLEIHGFIGDAFLSLWQVEETTDPINCPYHYFCDSTYPGNYPSAVNILLLLFTIASYLVTLVFTVVEISGGREHTCFSWPRKYWLPSGPVALPFILLALAKGHRINTIFPPSDELASWKSALLQLVHISATTFENEAEENVKYALFEVSTVSGILHAYLDSIILPAYTGLDALVTSTFLLSAYLVCAAKRFWLWEGGWWCTGNGR</sequence>
<keyword evidence="6" id="KW-0472">Membrane</keyword>
<keyword evidence="3" id="KW-0805">Transcription regulation</keyword>
<reference evidence="8 9" key="1">
    <citation type="submission" date="2020-04" db="EMBL/GenBank/DDBJ databases">
        <title>Plant Genome Project.</title>
        <authorList>
            <person name="Zhang R.-G."/>
        </authorList>
    </citation>
    <scope>NUCLEOTIDE SEQUENCE [LARGE SCALE GENOMIC DNA]</scope>
    <source>
        <strain evidence="8">YNK0</strain>
        <tissue evidence="8">Leaf</tissue>
    </source>
</reference>
<keyword evidence="2" id="KW-0678">Repressor</keyword>
<comment type="caution">
    <text evidence="8">The sequence shown here is derived from an EMBL/GenBank/DDBJ whole genome shotgun (WGS) entry which is preliminary data.</text>
</comment>
<feature type="transmembrane region" description="Helical" evidence="6">
    <location>
        <begin position="167"/>
        <end position="184"/>
    </location>
</feature>
<dbReference type="PROSITE" id="PS51754">
    <property type="entry name" value="OVATE"/>
    <property type="match status" value="1"/>
</dbReference>
<keyword evidence="6" id="KW-0812">Transmembrane</keyword>
<dbReference type="InterPro" id="IPR006458">
    <property type="entry name" value="Ovate_C"/>
</dbReference>
<evidence type="ECO:0000256" key="6">
    <source>
        <dbReference type="SAM" id="Phobius"/>
    </source>
</evidence>
<comment type="subcellular location">
    <subcellularLocation>
        <location evidence="1">Nucleus</location>
    </subcellularLocation>
</comment>
<feature type="domain" description="OVATE" evidence="7">
    <location>
        <begin position="43"/>
        <end position="102"/>
    </location>
</feature>
<keyword evidence="5" id="KW-0539">Nucleus</keyword>
<dbReference type="PANTHER" id="PTHR37726">
    <property type="entry name" value="TRANSMEMBRANE PROTEIN"/>
    <property type="match status" value="1"/>
</dbReference>
<evidence type="ECO:0000256" key="1">
    <source>
        <dbReference type="ARBA" id="ARBA00004123"/>
    </source>
</evidence>
<gene>
    <name evidence="8" type="ORF">HHK36_008739</name>
</gene>
<keyword evidence="6" id="KW-1133">Transmembrane helix</keyword>
<accession>A0A834ZFZ5</accession>
<evidence type="ECO:0000259" key="7">
    <source>
        <dbReference type="PROSITE" id="PS51754"/>
    </source>
</evidence>
<evidence type="ECO:0000313" key="8">
    <source>
        <dbReference type="EMBL" id="KAF8406649.1"/>
    </source>
</evidence>
<evidence type="ECO:0000256" key="2">
    <source>
        <dbReference type="ARBA" id="ARBA00022491"/>
    </source>
</evidence>
<dbReference type="OrthoDB" id="657942at2759"/>
<dbReference type="EMBL" id="JABCRI010000005">
    <property type="protein sequence ID" value="KAF8406649.1"/>
    <property type="molecule type" value="Genomic_DNA"/>
</dbReference>
<dbReference type="Proteomes" id="UP000655225">
    <property type="component" value="Unassembled WGS sequence"/>
</dbReference>